<dbReference type="Proteomes" id="UP001254564">
    <property type="component" value="Unassembled WGS sequence"/>
</dbReference>
<dbReference type="InterPro" id="IPR029787">
    <property type="entry name" value="Nucleotide_cyclase"/>
</dbReference>
<dbReference type="InterPro" id="IPR043128">
    <property type="entry name" value="Rev_trsase/Diguanyl_cyclase"/>
</dbReference>
<evidence type="ECO:0000256" key="1">
    <source>
        <dbReference type="SAM" id="Phobius"/>
    </source>
</evidence>
<keyword evidence="1" id="KW-0812">Transmembrane</keyword>
<keyword evidence="4" id="KW-1185">Reference proteome</keyword>
<dbReference type="SUPFAM" id="SSF55073">
    <property type="entry name" value="Nucleotide cyclase"/>
    <property type="match status" value="1"/>
</dbReference>
<dbReference type="EMBL" id="JARWAN010000019">
    <property type="protein sequence ID" value="MDR5899669.1"/>
    <property type="molecule type" value="Genomic_DNA"/>
</dbReference>
<protein>
    <submittedName>
        <fullName evidence="3">Diguanylate cyclase</fullName>
        <ecNumber evidence="3">2.7.7.65</ecNumber>
    </submittedName>
</protein>
<feature type="transmembrane region" description="Helical" evidence="1">
    <location>
        <begin position="88"/>
        <end position="120"/>
    </location>
</feature>
<feature type="transmembrane region" description="Helical" evidence="1">
    <location>
        <begin position="62"/>
        <end position="81"/>
    </location>
</feature>
<dbReference type="Pfam" id="PF00990">
    <property type="entry name" value="GGDEF"/>
    <property type="match status" value="1"/>
</dbReference>
<sequence length="310" mass="34730">MIERIPRHLMTLAYSASLVLMASYTTWLYAIGAYHNLVIPSFTVMLLSTALLMHISNGIRPWVPRLILLISTYIVVAAALSQHPGTSLLWLGLPLTAAFILLPLWAALSLNAALILTAWWLTPLYYTASNELLVGLFVVMLLLALPRWEHGRRQALLRATDPNDDECNAFHRDTLHTRLYSEYQRAGVLNRRLAVLVVHLPQFDMAGEQFGHRAQLALLDALCHEVNIHCRDHDILGRADSASFWIVLPDTSESGALLVRERIQRAISRCVLVETGQVEINIAACLPRAQESFEHFTQRLEARGASLSNA</sequence>
<dbReference type="PROSITE" id="PS50887">
    <property type="entry name" value="GGDEF"/>
    <property type="match status" value="1"/>
</dbReference>
<dbReference type="NCBIfam" id="TIGR00254">
    <property type="entry name" value="GGDEF"/>
    <property type="match status" value="1"/>
</dbReference>
<feature type="transmembrane region" description="Helical" evidence="1">
    <location>
        <begin position="12"/>
        <end position="30"/>
    </location>
</feature>
<keyword evidence="3" id="KW-0548">Nucleotidyltransferase</keyword>
<reference evidence="3 4" key="1">
    <citation type="submission" date="2023-04" db="EMBL/GenBank/DDBJ databases">
        <title>A long-awaited taxogenomic arrangement of the family Halomonadaceae.</title>
        <authorList>
            <person name="De La Haba R."/>
            <person name="Chuvochina M."/>
            <person name="Wittouck S."/>
            <person name="Arahal D.R."/>
            <person name="Sanchez-Porro C."/>
            <person name="Hugenholtz P."/>
            <person name="Ventosa A."/>
        </authorList>
    </citation>
    <scope>NUCLEOTIDE SEQUENCE [LARGE SCALE GENOMIC DNA]</scope>
    <source>
        <strain evidence="3 4">DSM 21020</strain>
    </source>
</reference>
<name>A0ABU1H5U5_9GAMM</name>
<keyword evidence="3" id="KW-0808">Transferase</keyword>
<comment type="caution">
    <text evidence="3">The sequence shown here is derived from an EMBL/GenBank/DDBJ whole genome shotgun (WGS) entry which is preliminary data.</text>
</comment>
<feature type="transmembrane region" description="Helical" evidence="1">
    <location>
        <begin position="132"/>
        <end position="148"/>
    </location>
</feature>
<keyword evidence="1" id="KW-0472">Membrane</keyword>
<organism evidence="3 4">
    <name type="scientific">Vreelandella vilamensis</name>
    <dbReference type="NCBI Taxonomy" id="531309"/>
    <lineage>
        <taxon>Bacteria</taxon>
        <taxon>Pseudomonadati</taxon>
        <taxon>Pseudomonadota</taxon>
        <taxon>Gammaproteobacteria</taxon>
        <taxon>Oceanospirillales</taxon>
        <taxon>Halomonadaceae</taxon>
        <taxon>Vreelandella</taxon>
    </lineage>
</organism>
<evidence type="ECO:0000313" key="3">
    <source>
        <dbReference type="EMBL" id="MDR5899669.1"/>
    </source>
</evidence>
<evidence type="ECO:0000313" key="4">
    <source>
        <dbReference type="Proteomes" id="UP001254564"/>
    </source>
</evidence>
<feature type="domain" description="GGDEF" evidence="2">
    <location>
        <begin position="191"/>
        <end position="310"/>
    </location>
</feature>
<gene>
    <name evidence="3" type="ORF">QC823_11805</name>
</gene>
<dbReference type="EC" id="2.7.7.65" evidence="3"/>
<dbReference type="GO" id="GO:0052621">
    <property type="term" value="F:diguanylate cyclase activity"/>
    <property type="evidence" value="ECO:0007669"/>
    <property type="project" value="UniProtKB-EC"/>
</dbReference>
<dbReference type="Gene3D" id="3.30.70.270">
    <property type="match status" value="1"/>
</dbReference>
<proteinExistence type="predicted"/>
<dbReference type="InterPro" id="IPR000160">
    <property type="entry name" value="GGDEF_dom"/>
</dbReference>
<accession>A0ABU1H5U5</accession>
<evidence type="ECO:0000259" key="2">
    <source>
        <dbReference type="PROSITE" id="PS50887"/>
    </source>
</evidence>
<keyword evidence="1" id="KW-1133">Transmembrane helix</keyword>
<dbReference type="RefSeq" id="WP_309656549.1">
    <property type="nucleotide sequence ID" value="NZ_JARWAN010000019.1"/>
</dbReference>